<sequence>MLLSVAAFAHAYHASIMEVKVNGKTQQLEVALKVFTDDLEKALSVGQPRAITLGQASPVEVQPLIAAYLRRTVVFSGKPGEDIPLKYLGMEKENDAHWLFFTVKLPRPMQGVRLQQRLMLDLFPDQMNIVNVEANGKKQSALFRDGNEAQVLSW</sequence>
<organism evidence="1 2">
    <name type="scientific">Hymenobacter koreensis</name>
    <dbReference type="NCBI Taxonomy" id="1084523"/>
    <lineage>
        <taxon>Bacteria</taxon>
        <taxon>Pseudomonadati</taxon>
        <taxon>Bacteroidota</taxon>
        <taxon>Cytophagia</taxon>
        <taxon>Cytophagales</taxon>
        <taxon>Hymenobacteraceae</taxon>
        <taxon>Hymenobacter</taxon>
    </lineage>
</organism>
<keyword evidence="2" id="KW-1185">Reference proteome</keyword>
<reference evidence="2" key="1">
    <citation type="journal article" date="2019" name="Int. J. Syst. Evol. Microbiol.">
        <title>The Global Catalogue of Microorganisms (GCM) 10K type strain sequencing project: providing services to taxonomists for standard genome sequencing and annotation.</title>
        <authorList>
            <consortium name="The Broad Institute Genomics Platform"/>
            <consortium name="The Broad Institute Genome Sequencing Center for Infectious Disease"/>
            <person name="Wu L."/>
            <person name="Ma J."/>
        </authorList>
    </citation>
    <scope>NUCLEOTIDE SEQUENCE [LARGE SCALE GENOMIC DNA]</scope>
    <source>
        <strain evidence="2">JCM 17924</strain>
    </source>
</reference>
<name>A0ABP8IVE4_9BACT</name>
<proteinExistence type="predicted"/>
<dbReference type="Pfam" id="PF20420">
    <property type="entry name" value="DUF6702"/>
    <property type="match status" value="1"/>
</dbReference>
<dbReference type="Proteomes" id="UP001500454">
    <property type="component" value="Unassembled WGS sequence"/>
</dbReference>
<protein>
    <submittedName>
        <fullName evidence="1">Uncharacterized protein</fullName>
    </submittedName>
</protein>
<evidence type="ECO:0000313" key="1">
    <source>
        <dbReference type="EMBL" id="GAA4375489.1"/>
    </source>
</evidence>
<dbReference type="InterPro" id="IPR046525">
    <property type="entry name" value="DUF6702"/>
</dbReference>
<accession>A0ABP8IVE4</accession>
<evidence type="ECO:0000313" key="2">
    <source>
        <dbReference type="Proteomes" id="UP001500454"/>
    </source>
</evidence>
<dbReference type="EMBL" id="BAABHA010000002">
    <property type="protein sequence ID" value="GAA4375489.1"/>
    <property type="molecule type" value="Genomic_DNA"/>
</dbReference>
<gene>
    <name evidence="1" type="ORF">GCM10023186_08240</name>
</gene>
<comment type="caution">
    <text evidence="1">The sequence shown here is derived from an EMBL/GenBank/DDBJ whole genome shotgun (WGS) entry which is preliminary data.</text>
</comment>